<dbReference type="EMBL" id="LIZT01000083">
    <property type="protein sequence ID" value="KPJ48955.1"/>
    <property type="molecule type" value="Genomic_DNA"/>
</dbReference>
<evidence type="ECO:0000256" key="3">
    <source>
        <dbReference type="ARBA" id="ARBA00023004"/>
    </source>
</evidence>
<dbReference type="InterPro" id="IPR003813">
    <property type="entry name" value="MvhD/FlpD"/>
</dbReference>
<dbReference type="AlphaFoldDB" id="A0A0S7WFQ2"/>
<comment type="caution">
    <text evidence="6">The sequence shown here is derived from an EMBL/GenBank/DDBJ whole genome shotgun (WGS) entry which is preliminary data.</text>
</comment>
<keyword evidence="1" id="KW-0479">Metal-binding</keyword>
<reference evidence="6 7" key="1">
    <citation type="journal article" date="2015" name="Microbiome">
        <title>Genomic resolution of linkages in carbon, nitrogen, and sulfur cycling among widespread estuary sediment bacteria.</title>
        <authorList>
            <person name="Baker B.J."/>
            <person name="Lazar C.S."/>
            <person name="Teske A.P."/>
            <person name="Dick G.J."/>
        </authorList>
    </citation>
    <scope>NUCLEOTIDE SEQUENCE [LARGE SCALE GENOMIC DNA]</scope>
    <source>
        <strain evidence="6">DG_26</strain>
    </source>
</reference>
<gene>
    <name evidence="6" type="ORF">AMJ40_06585</name>
</gene>
<proteinExistence type="predicted"/>
<evidence type="ECO:0000256" key="2">
    <source>
        <dbReference type="ARBA" id="ARBA00023002"/>
    </source>
</evidence>
<dbReference type="GO" id="GO:0051536">
    <property type="term" value="F:iron-sulfur cluster binding"/>
    <property type="evidence" value="ECO:0007669"/>
    <property type="project" value="UniProtKB-KW"/>
</dbReference>
<evidence type="ECO:0000313" key="6">
    <source>
        <dbReference type="EMBL" id="KPJ48955.1"/>
    </source>
</evidence>
<evidence type="ECO:0000256" key="4">
    <source>
        <dbReference type="ARBA" id="ARBA00023014"/>
    </source>
</evidence>
<name>A0A0S7WFQ2_UNCT6</name>
<keyword evidence="2" id="KW-0560">Oxidoreductase</keyword>
<dbReference type="Pfam" id="PF02662">
    <property type="entry name" value="FlpD"/>
    <property type="match status" value="1"/>
</dbReference>
<evidence type="ECO:0000259" key="5">
    <source>
        <dbReference type="Pfam" id="PF02662"/>
    </source>
</evidence>
<evidence type="ECO:0000256" key="1">
    <source>
        <dbReference type="ARBA" id="ARBA00022723"/>
    </source>
</evidence>
<keyword evidence="4" id="KW-0411">Iron-sulfur</keyword>
<feature type="domain" description="F420-non-reducing hydrogenase iron-sulfur subunit D" evidence="5">
    <location>
        <begin position="11"/>
        <end position="133"/>
    </location>
</feature>
<evidence type="ECO:0000313" key="7">
    <source>
        <dbReference type="Proteomes" id="UP000051124"/>
    </source>
</evidence>
<accession>A0A0S7WFQ2</accession>
<dbReference type="GO" id="GO:0046872">
    <property type="term" value="F:metal ion binding"/>
    <property type="evidence" value="ECO:0007669"/>
    <property type="project" value="UniProtKB-KW"/>
</dbReference>
<keyword evidence="3" id="KW-0408">Iron</keyword>
<dbReference type="GO" id="GO:0016491">
    <property type="term" value="F:oxidoreductase activity"/>
    <property type="evidence" value="ECO:0007669"/>
    <property type="project" value="UniProtKB-KW"/>
</dbReference>
<organism evidence="6 7">
    <name type="scientific">candidate division TA06 bacterium DG_26</name>
    <dbReference type="NCBI Taxonomy" id="1703771"/>
    <lineage>
        <taxon>Bacteria</taxon>
        <taxon>Bacteria division TA06</taxon>
    </lineage>
</organism>
<sequence length="145" mass="16238">MKETGKFEPRILVLTCNWCSYAGADLAGVSRMQYPTNVRLMRVMCSGRVTPAMLLYAFEKGIDGVIYSGCHIGDCHYISGNEKAIKVYEKTKRLMEALGLDPRRLRQEWVSAAEGERFAGIMTDFTEELKKLGPNPIGEIKAKAQ</sequence>
<protein>
    <submittedName>
        <fullName evidence="6">Methyl-viologen-reducing hydrogenase subunit delta</fullName>
    </submittedName>
</protein>
<dbReference type="Proteomes" id="UP000051124">
    <property type="component" value="Unassembled WGS sequence"/>
</dbReference>